<protein>
    <recommendedName>
        <fullName evidence="2">Reverse transcriptase Ty1/copia-type domain-containing protein</fullName>
    </recommendedName>
</protein>
<feature type="compositionally biased region" description="Low complexity" evidence="1">
    <location>
        <begin position="76"/>
        <end position="93"/>
    </location>
</feature>
<feature type="compositionally biased region" description="Pro residues" evidence="1">
    <location>
        <begin position="8"/>
        <end position="17"/>
    </location>
</feature>
<feature type="compositionally biased region" description="Low complexity" evidence="1">
    <location>
        <begin position="40"/>
        <end position="51"/>
    </location>
</feature>
<comment type="caution">
    <text evidence="3">The sequence shown here is derived from an EMBL/GenBank/DDBJ whole genome shotgun (WGS) entry which is preliminary data.</text>
</comment>
<reference evidence="3" key="1">
    <citation type="submission" date="2019-11" db="EMBL/GenBank/DDBJ databases">
        <authorList>
            <person name="Liu Y."/>
            <person name="Hou J."/>
            <person name="Li T.-Q."/>
            <person name="Guan C.-H."/>
            <person name="Wu X."/>
            <person name="Wu H.-Z."/>
            <person name="Ling F."/>
            <person name="Zhang R."/>
            <person name="Shi X.-G."/>
            <person name="Ren J.-P."/>
            <person name="Chen E.-F."/>
            <person name="Sun J.-M."/>
        </authorList>
    </citation>
    <scope>NUCLEOTIDE SEQUENCE</scope>
    <source>
        <strain evidence="3">Adult_tree_wgs_1</strain>
        <tissue evidence="3">Leaves</tissue>
    </source>
</reference>
<dbReference type="OrthoDB" id="428604at2759"/>
<keyword evidence="4" id="KW-1185">Reference proteome</keyword>
<proteinExistence type="predicted"/>
<accession>A0A834L7M0</accession>
<dbReference type="Pfam" id="PF07727">
    <property type="entry name" value="RVT_2"/>
    <property type="match status" value="1"/>
</dbReference>
<dbReference type="SUPFAM" id="SSF56672">
    <property type="entry name" value="DNA/RNA polymerases"/>
    <property type="match status" value="1"/>
</dbReference>
<evidence type="ECO:0000313" key="4">
    <source>
        <dbReference type="Proteomes" id="UP000626092"/>
    </source>
</evidence>
<evidence type="ECO:0000259" key="2">
    <source>
        <dbReference type="Pfam" id="PF07727"/>
    </source>
</evidence>
<dbReference type="InterPro" id="IPR013103">
    <property type="entry name" value="RVT_2"/>
</dbReference>
<feature type="compositionally biased region" description="Low complexity" evidence="1">
    <location>
        <begin position="18"/>
        <end position="31"/>
    </location>
</feature>
<dbReference type="AlphaFoldDB" id="A0A834L7M0"/>
<feature type="region of interest" description="Disordered" evidence="1">
    <location>
        <begin position="1"/>
        <end position="109"/>
    </location>
</feature>
<organism evidence="3 4">
    <name type="scientific">Rhododendron simsii</name>
    <name type="common">Sims's rhododendron</name>
    <dbReference type="NCBI Taxonomy" id="118357"/>
    <lineage>
        <taxon>Eukaryota</taxon>
        <taxon>Viridiplantae</taxon>
        <taxon>Streptophyta</taxon>
        <taxon>Embryophyta</taxon>
        <taxon>Tracheophyta</taxon>
        <taxon>Spermatophyta</taxon>
        <taxon>Magnoliopsida</taxon>
        <taxon>eudicotyledons</taxon>
        <taxon>Gunneridae</taxon>
        <taxon>Pentapetalae</taxon>
        <taxon>asterids</taxon>
        <taxon>Ericales</taxon>
        <taxon>Ericaceae</taxon>
        <taxon>Ericoideae</taxon>
        <taxon>Rhodoreae</taxon>
        <taxon>Rhododendron</taxon>
    </lineage>
</organism>
<dbReference type="PANTHER" id="PTHR11439:SF455">
    <property type="entry name" value="RLK (RECEPTOR-LIKE PROTEIN KINASE) 8, PUTATIVE-RELATED"/>
    <property type="match status" value="1"/>
</dbReference>
<sequence>MDTRCLPVFPPPKPPRPVLLQLVFSSLDSTLPHPPPDTPPSDSSSQQVPTSNQPLSPHTTTSPDGNPTSPNPQIPTTPLSSSPSTPSQSVTPNSSPPPKNFKSINTLVYGSSPHPLPRALTVDLKNPLTLEPTSYTQASKFPHWRDAMQEEYDALLRNQTWSLVPATSSMNIVGCRWVFKIKRNADGSIERHKARLVAKGYNQHEGLDYDETFSPVVKPSTIRTILAIAVSRGWALQQPPGFTDPFRPHFVCKLHWALYGLKQAPRAWFHRLHSFLLDIGFFNSQSDASLFIRHSSTHSLFVLVYVDDLIVTGSDKTAVNDFIEVLCSVFDSRRLGELGFFLGMEITRTNNILYLSQSRYATDLLSKFNMVSCKPCSTPLPSNSKLLQHDGDLLDDPTIYRSMIGGLQYLTLSRPDIAFAVNQILMILIQRSVILSIVLESRIRPLMQKLASPN</sequence>
<name>A0A834L7M0_RHOSS</name>
<dbReference type="PANTHER" id="PTHR11439">
    <property type="entry name" value="GAG-POL-RELATED RETROTRANSPOSON"/>
    <property type="match status" value="1"/>
</dbReference>
<evidence type="ECO:0000313" key="3">
    <source>
        <dbReference type="EMBL" id="KAF7120553.1"/>
    </source>
</evidence>
<dbReference type="EMBL" id="WJXA01000013">
    <property type="protein sequence ID" value="KAF7120553.1"/>
    <property type="molecule type" value="Genomic_DNA"/>
</dbReference>
<gene>
    <name evidence="3" type="ORF">RHSIM_Rhsim13G0196100</name>
</gene>
<evidence type="ECO:0000256" key="1">
    <source>
        <dbReference type="SAM" id="MobiDB-lite"/>
    </source>
</evidence>
<feature type="compositionally biased region" description="Polar residues" evidence="1">
    <location>
        <begin position="52"/>
        <end position="68"/>
    </location>
</feature>
<dbReference type="InterPro" id="IPR043502">
    <property type="entry name" value="DNA/RNA_pol_sf"/>
</dbReference>
<dbReference type="Proteomes" id="UP000626092">
    <property type="component" value="Unassembled WGS sequence"/>
</dbReference>
<feature type="domain" description="Reverse transcriptase Ty1/copia-type" evidence="2">
    <location>
        <begin position="236"/>
        <end position="380"/>
    </location>
</feature>